<evidence type="ECO:0000313" key="2">
    <source>
        <dbReference type="Proteomes" id="UP000663637"/>
    </source>
</evidence>
<name>A0ABX7KCG3_9SPHN</name>
<dbReference type="RefSeq" id="WP_205442847.1">
    <property type="nucleotide sequence ID" value="NZ_CP061510.1"/>
</dbReference>
<dbReference type="EMBL" id="CP061510">
    <property type="protein sequence ID" value="QSB44746.1"/>
    <property type="molecule type" value="Genomic_DNA"/>
</dbReference>
<sequence>MSELHSLMQKHLTCGGVMFTIARSKTVPMAGLNLASCGALSDGCSDVEMTTQPGMFDQTEISVRNTADEPKLVTLAIIDSDGSEINSETMRVASKDIVETAAGSRTRSPLRPNPHLLGEAHSLNIM</sequence>
<gene>
    <name evidence="1" type="ORF">IDJ81_00720</name>
</gene>
<organism evidence="1 2">
    <name type="scientific">Tsuneonella flava</name>
    <dbReference type="NCBI Taxonomy" id="2055955"/>
    <lineage>
        <taxon>Bacteria</taxon>
        <taxon>Pseudomonadati</taxon>
        <taxon>Pseudomonadota</taxon>
        <taxon>Alphaproteobacteria</taxon>
        <taxon>Sphingomonadales</taxon>
        <taxon>Erythrobacteraceae</taxon>
        <taxon>Tsuneonella</taxon>
    </lineage>
</organism>
<proteinExistence type="predicted"/>
<evidence type="ECO:0000313" key="1">
    <source>
        <dbReference type="EMBL" id="QSB44746.1"/>
    </source>
</evidence>
<reference evidence="1 2" key="1">
    <citation type="submission" date="2020-09" db="EMBL/GenBank/DDBJ databases">
        <title>Complete genome sequence of altererythrobacter flavus SS-21NJ, isolated from Dongying oil sludge in Shandong province.</title>
        <authorList>
            <person name="Sun S."/>
            <person name="Zhang Z."/>
        </authorList>
    </citation>
    <scope>NUCLEOTIDE SEQUENCE [LARGE SCALE GENOMIC DNA]</scope>
    <source>
        <strain evidence="1 2">SS-21NJ</strain>
    </source>
</reference>
<accession>A0ABX7KCG3</accession>
<keyword evidence="2" id="KW-1185">Reference proteome</keyword>
<dbReference type="Proteomes" id="UP000663637">
    <property type="component" value="Chromosome"/>
</dbReference>
<protein>
    <submittedName>
        <fullName evidence="1">Uncharacterized protein</fullName>
    </submittedName>
</protein>